<evidence type="ECO:0000313" key="1">
    <source>
        <dbReference type="EMBL" id="ODP30077.1"/>
    </source>
</evidence>
<dbReference type="STRING" id="1886670.PTI45_00530"/>
<gene>
    <name evidence="1" type="ORF">PTI45_00530</name>
</gene>
<comment type="caution">
    <text evidence="1">The sequence shown here is derived from an EMBL/GenBank/DDBJ whole genome shotgun (WGS) entry which is preliminary data.</text>
</comment>
<protein>
    <submittedName>
        <fullName evidence="1">Uncharacterized protein</fullName>
    </submittedName>
</protein>
<accession>A0A1E3L8D5</accession>
<proteinExistence type="predicted"/>
<dbReference type="EMBL" id="MDER01000025">
    <property type="protein sequence ID" value="ODP30077.1"/>
    <property type="molecule type" value="Genomic_DNA"/>
</dbReference>
<dbReference type="Proteomes" id="UP000094578">
    <property type="component" value="Unassembled WGS sequence"/>
</dbReference>
<dbReference type="PATRIC" id="fig|1886670.3.peg.549"/>
<dbReference type="AlphaFoldDB" id="A0A1E3L8D5"/>
<sequence length="78" mass="8827">MKSKMKIDPQKFAYTVISSYSSDKENAEAIAKDHLSVFLNAYFVAEKFNILESQLAEKAESKDFKALLAKLMDTKLFG</sequence>
<dbReference type="RefSeq" id="WP_069325999.1">
    <property type="nucleotide sequence ID" value="NZ_MDER01000025.1"/>
</dbReference>
<keyword evidence="2" id="KW-1185">Reference proteome</keyword>
<evidence type="ECO:0000313" key="2">
    <source>
        <dbReference type="Proteomes" id="UP000094578"/>
    </source>
</evidence>
<name>A0A1E3L8D5_9BACL</name>
<organism evidence="1 2">
    <name type="scientific">Paenibacillus nuruki</name>
    <dbReference type="NCBI Taxonomy" id="1886670"/>
    <lineage>
        <taxon>Bacteria</taxon>
        <taxon>Bacillati</taxon>
        <taxon>Bacillota</taxon>
        <taxon>Bacilli</taxon>
        <taxon>Bacillales</taxon>
        <taxon>Paenibacillaceae</taxon>
        <taxon>Paenibacillus</taxon>
    </lineage>
</organism>
<reference evidence="1 2" key="1">
    <citation type="submission" date="2016-08" db="EMBL/GenBank/DDBJ databases">
        <title>Genome sequencing of Paenibacillus sp. TI45-13ar, isolated from Korean traditional nuruk.</title>
        <authorList>
            <person name="Kim S.-J."/>
        </authorList>
    </citation>
    <scope>NUCLEOTIDE SEQUENCE [LARGE SCALE GENOMIC DNA]</scope>
    <source>
        <strain evidence="1 2">TI45-13ar</strain>
    </source>
</reference>